<evidence type="ECO:0000256" key="1">
    <source>
        <dbReference type="SAM" id="MobiDB-lite"/>
    </source>
</evidence>
<evidence type="ECO:0000313" key="3">
    <source>
        <dbReference type="Proteomes" id="UP000053681"/>
    </source>
</evidence>
<gene>
    <name evidence="2" type="ORF">AS180_03125</name>
</gene>
<sequence length="65" mass="7236">MPVWIKSVYIGKITGGIVNFGDVCYISPFTNSKENSVSPTTGDEPANDSKSGKKLRQRKKTFKQR</sequence>
<feature type="region of interest" description="Disordered" evidence="1">
    <location>
        <begin position="30"/>
        <end position="65"/>
    </location>
</feature>
<dbReference type="RefSeq" id="WP_025911246.1">
    <property type="nucleotide sequence ID" value="NZ_KQ758629.1"/>
</dbReference>
<feature type="compositionally biased region" description="Polar residues" evidence="1">
    <location>
        <begin position="30"/>
        <end position="41"/>
    </location>
</feature>
<name>A0A0V8JQG4_9BACI</name>
<feature type="compositionally biased region" description="Basic residues" evidence="1">
    <location>
        <begin position="52"/>
        <end position="65"/>
    </location>
</feature>
<dbReference type="EMBL" id="LNQP01000007">
    <property type="protein sequence ID" value="KSU89295.1"/>
    <property type="molecule type" value="Genomic_DNA"/>
</dbReference>
<keyword evidence="3" id="KW-1185">Reference proteome</keyword>
<comment type="caution">
    <text evidence="2">The sequence shown here is derived from an EMBL/GenBank/DDBJ whole genome shotgun (WGS) entry which is preliminary data.</text>
</comment>
<accession>A0A0V8JQG4</accession>
<dbReference type="AlphaFoldDB" id="A0A0V8JQG4"/>
<reference evidence="2 3" key="1">
    <citation type="submission" date="2015-11" db="EMBL/GenBank/DDBJ databases">
        <title>Bacillus caseinolyticus sp nov.</title>
        <authorList>
            <person name="Dastager S.G."/>
            <person name="Mawlankar R."/>
        </authorList>
    </citation>
    <scope>NUCLEOTIDE SEQUENCE [LARGE SCALE GENOMIC DNA]</scope>
    <source>
        <strain evidence="2 3">SGD-V-76</strain>
    </source>
</reference>
<dbReference type="InterPro" id="IPR019618">
    <property type="entry name" value="Spore_germination_GerPA"/>
</dbReference>
<organism evidence="2 3">
    <name type="scientific">Priestia veravalensis</name>
    <dbReference type="NCBI Taxonomy" id="1414648"/>
    <lineage>
        <taxon>Bacteria</taxon>
        <taxon>Bacillati</taxon>
        <taxon>Bacillota</taxon>
        <taxon>Bacilli</taxon>
        <taxon>Bacillales</taxon>
        <taxon>Bacillaceae</taxon>
        <taxon>Priestia</taxon>
    </lineage>
</organism>
<evidence type="ECO:0000313" key="2">
    <source>
        <dbReference type="EMBL" id="KSU89295.1"/>
    </source>
</evidence>
<dbReference type="GeneID" id="93682801"/>
<dbReference type="Proteomes" id="UP000053681">
    <property type="component" value="Unassembled WGS sequence"/>
</dbReference>
<protein>
    <submittedName>
        <fullName evidence="2">Uncharacterized protein</fullName>
    </submittedName>
</protein>
<proteinExistence type="predicted"/>
<dbReference type="Pfam" id="PF10676">
    <property type="entry name" value="gerPA"/>
    <property type="match status" value="1"/>
</dbReference>